<proteinExistence type="predicted"/>
<sequence>MLGTSLEDISKSFIKRNLTETEFKETFRKVLVLFQESSVDCLAISYEGEEKGMKSKKWTLLATSLTAMVLLAACAQSTTTSNTNATTNSATTTVTKTNQSSYFTEKDYDTSYDESTASKIELSGSSANVSGDGVTVSELTVTITKSGTYVISGQSDGVQIKIEADKSADVHLVLKGATMTNTNAAISATSAGHVYLTLAEGTTNSLSDSSSNSDKKADAALFSKVDLTINGKGTLNVDGKKNNGIKANDTLHITGGTYSITAVGDAFNVNDELNITGTTMTIDAKEDGVKVDNDEDTSVGTMYLSNNNITVTAGDDGIHASGDLVIDSGTYTVKNSTEGLEGKSITINGGDISIYSTDDGVNAANKNAQQSEIFFTMNGGNLTVEVGQGDTDPIDSNGNITVTGGTIKMTGQTGFDFDGTATYTGGDIYLNGEKQTEIVNSMPGGGGPNGGPQGGGPAPGGQG</sequence>
<feature type="compositionally biased region" description="Gly residues" evidence="1">
    <location>
        <begin position="443"/>
        <end position="463"/>
    </location>
</feature>
<organism evidence="2 3">
    <name type="scientific">Streptococcus oralis</name>
    <dbReference type="NCBI Taxonomy" id="1303"/>
    <lineage>
        <taxon>Bacteria</taxon>
        <taxon>Bacillati</taxon>
        <taxon>Bacillota</taxon>
        <taxon>Bacilli</taxon>
        <taxon>Lactobacillales</taxon>
        <taxon>Streptococcaceae</taxon>
        <taxon>Streptococcus</taxon>
    </lineage>
</organism>
<evidence type="ECO:0000313" key="2">
    <source>
        <dbReference type="EMBL" id="RSI74737.1"/>
    </source>
</evidence>
<evidence type="ECO:0000313" key="3">
    <source>
        <dbReference type="Proteomes" id="UP000281197"/>
    </source>
</evidence>
<evidence type="ECO:0000256" key="1">
    <source>
        <dbReference type="SAM" id="MobiDB-lite"/>
    </source>
</evidence>
<comment type="caution">
    <text evidence="2">The sequence shown here is derived from an EMBL/GenBank/DDBJ whole genome shotgun (WGS) entry which is preliminary data.</text>
</comment>
<accession>A0A3R9HWR7</accession>
<dbReference type="Proteomes" id="UP000281197">
    <property type="component" value="Unassembled WGS sequence"/>
</dbReference>
<reference evidence="2 3" key="1">
    <citation type="submission" date="2018-11" db="EMBL/GenBank/DDBJ databases">
        <title>Species Designations Belie Phenotypic and Genotypic Heterogeneity in Oral Streptococci.</title>
        <authorList>
            <person name="Velsko I."/>
        </authorList>
    </citation>
    <scope>NUCLEOTIDE SEQUENCE [LARGE SCALE GENOMIC DNA]</scope>
    <source>
        <strain evidence="2 3">BCC19</strain>
    </source>
</reference>
<name>A0A3R9HWR7_STROR</name>
<dbReference type="EMBL" id="RJNO01000019">
    <property type="protein sequence ID" value="RSI74737.1"/>
    <property type="molecule type" value="Genomic_DNA"/>
</dbReference>
<gene>
    <name evidence="2" type="ORF">D8858_07550</name>
</gene>
<dbReference type="AlphaFoldDB" id="A0A3R9HWR7"/>
<feature type="region of interest" description="Disordered" evidence="1">
    <location>
        <begin position="438"/>
        <end position="463"/>
    </location>
</feature>
<dbReference type="InterPro" id="IPR025584">
    <property type="entry name" value="Cthe_2159"/>
</dbReference>
<dbReference type="Pfam" id="PF14262">
    <property type="entry name" value="Cthe_2159"/>
    <property type="match status" value="1"/>
</dbReference>
<protein>
    <submittedName>
        <fullName evidence="2">Uncharacterized protein</fullName>
    </submittedName>
</protein>